<gene>
    <name evidence="2" type="ORF">CD32_13630</name>
</gene>
<proteinExistence type="predicted"/>
<comment type="caution">
    <text evidence="2">The sequence shown here is derived from an EMBL/GenBank/DDBJ whole genome shotgun (WGS) entry which is preliminary data.</text>
</comment>
<organism evidence="2 3">
    <name type="scientific">Lysinibacillus odysseyi 34hs-1 = NBRC 100172</name>
    <dbReference type="NCBI Taxonomy" id="1220589"/>
    <lineage>
        <taxon>Bacteria</taxon>
        <taxon>Bacillati</taxon>
        <taxon>Bacillota</taxon>
        <taxon>Bacilli</taxon>
        <taxon>Bacillales</taxon>
        <taxon>Bacillaceae</taxon>
        <taxon>Lysinibacillus</taxon>
    </lineage>
</organism>
<evidence type="ECO:0000313" key="2">
    <source>
        <dbReference type="EMBL" id="KGR83743.1"/>
    </source>
</evidence>
<dbReference type="STRING" id="1220589.CD32_13630"/>
<dbReference type="eggNOG" id="COG4675">
    <property type="taxonomic scope" value="Bacteria"/>
</dbReference>
<dbReference type="Proteomes" id="UP000030437">
    <property type="component" value="Unassembled WGS sequence"/>
</dbReference>
<dbReference type="Gene3D" id="3.90.1340.10">
    <property type="entry name" value="Phage tail collar domain"/>
    <property type="match status" value="1"/>
</dbReference>
<reference evidence="2 3" key="1">
    <citation type="submission" date="2014-02" db="EMBL/GenBank/DDBJ databases">
        <title>Draft genome sequence of Lysinibacillus odysseyi NBRC 100172.</title>
        <authorList>
            <person name="Zhang F."/>
            <person name="Wang G."/>
            <person name="Zhang L."/>
        </authorList>
    </citation>
    <scope>NUCLEOTIDE SEQUENCE [LARGE SCALE GENOMIC DNA]</scope>
    <source>
        <strain evidence="2 3">NBRC 100172</strain>
    </source>
</reference>
<evidence type="ECO:0000259" key="1">
    <source>
        <dbReference type="Pfam" id="PF07484"/>
    </source>
</evidence>
<evidence type="ECO:0000313" key="3">
    <source>
        <dbReference type="Proteomes" id="UP000030437"/>
    </source>
</evidence>
<dbReference type="RefSeq" id="WP_036155544.1">
    <property type="nucleotide sequence ID" value="NZ_AVCX01000004.1"/>
</dbReference>
<keyword evidence="3" id="KW-1185">Reference proteome</keyword>
<dbReference type="AlphaFoldDB" id="A0A0A3ILP6"/>
<sequence length="166" mass="17652">MAEPYVGEIRCFAFNYAPKGWMKCEGQLLQIQQNVALYSIIGTTYGGDGKTTFALPDLRGRAPVHIGGNDVTLGLKGGEETHTLSINEMPAHTHQISGSSQPATLKNASGNVWGGNKQKVYSNVIDSPMNSQALTIAGSSAPHTNLQPFSVANYCIAIIGNFPSRG</sequence>
<dbReference type="InterPro" id="IPR011083">
    <property type="entry name" value="Phage_tail_collar_dom"/>
</dbReference>
<dbReference type="InterPro" id="IPR037053">
    <property type="entry name" value="Phage_tail_collar_dom_sf"/>
</dbReference>
<name>A0A0A3ILP6_9BACI</name>
<accession>A0A0A3ILP6</accession>
<dbReference type="EMBL" id="JPVP01000057">
    <property type="protein sequence ID" value="KGR83743.1"/>
    <property type="molecule type" value="Genomic_DNA"/>
</dbReference>
<dbReference type="SUPFAM" id="SSF88874">
    <property type="entry name" value="Receptor-binding domain of short tail fibre protein gp12"/>
    <property type="match status" value="1"/>
</dbReference>
<dbReference type="Pfam" id="PF07484">
    <property type="entry name" value="Collar"/>
    <property type="match status" value="1"/>
</dbReference>
<feature type="domain" description="Phage tail collar" evidence="1">
    <location>
        <begin position="7"/>
        <end position="63"/>
    </location>
</feature>
<protein>
    <submittedName>
        <fullName evidence="2">Tail collar protein</fullName>
    </submittedName>
</protein>
<dbReference type="OrthoDB" id="9810174at2"/>